<evidence type="ECO:0000313" key="3">
    <source>
        <dbReference type="EMBL" id="KUK17130.1"/>
    </source>
</evidence>
<feature type="domain" description="CAAX prenyl protease 2/Lysostaphin resistance protein A-like" evidence="2">
    <location>
        <begin position="142"/>
        <end position="242"/>
    </location>
</feature>
<dbReference type="GeneID" id="8096204"/>
<dbReference type="Pfam" id="PF02517">
    <property type="entry name" value="Rce1-like"/>
    <property type="match status" value="1"/>
</dbReference>
<evidence type="ECO:0000256" key="1">
    <source>
        <dbReference type="SAM" id="Phobius"/>
    </source>
</evidence>
<feature type="transmembrane region" description="Helical" evidence="1">
    <location>
        <begin position="174"/>
        <end position="195"/>
    </location>
</feature>
<organism evidence="3 4">
    <name type="scientific">Thermococcus sibiricus</name>
    <dbReference type="NCBI Taxonomy" id="172049"/>
    <lineage>
        <taxon>Archaea</taxon>
        <taxon>Methanobacteriati</taxon>
        <taxon>Methanobacteriota</taxon>
        <taxon>Thermococci</taxon>
        <taxon>Thermococcales</taxon>
        <taxon>Thermococcaceae</taxon>
        <taxon>Thermococcus</taxon>
    </lineage>
</organism>
<keyword evidence="1" id="KW-0472">Membrane</keyword>
<feature type="transmembrane region" description="Helical" evidence="1">
    <location>
        <begin position="70"/>
        <end position="91"/>
    </location>
</feature>
<dbReference type="RefSeq" id="WP_048160377.1">
    <property type="nucleotide sequence ID" value="NZ_LGFD01000035.1"/>
</dbReference>
<dbReference type="InterPro" id="IPR003675">
    <property type="entry name" value="Rce1/LyrA-like_dom"/>
</dbReference>
<feature type="transmembrane region" description="Helical" evidence="1">
    <location>
        <begin position="47"/>
        <end position="63"/>
    </location>
</feature>
<accession>A0A101ELJ7</accession>
<proteinExistence type="predicted"/>
<dbReference type="GO" id="GO:0004175">
    <property type="term" value="F:endopeptidase activity"/>
    <property type="evidence" value="ECO:0007669"/>
    <property type="project" value="UniProtKB-ARBA"/>
</dbReference>
<dbReference type="EMBL" id="LGFD01000035">
    <property type="protein sequence ID" value="KUK17130.1"/>
    <property type="molecule type" value="Genomic_DNA"/>
</dbReference>
<keyword evidence="1" id="KW-1133">Transmembrane helix</keyword>
<name>A0A101ELJ7_9EURY</name>
<dbReference type="GO" id="GO:0080120">
    <property type="term" value="P:CAAX-box protein maturation"/>
    <property type="evidence" value="ECO:0007669"/>
    <property type="project" value="UniProtKB-ARBA"/>
</dbReference>
<dbReference type="AlphaFoldDB" id="A0A101ELJ7"/>
<evidence type="ECO:0000259" key="2">
    <source>
        <dbReference type="Pfam" id="PF02517"/>
    </source>
</evidence>
<dbReference type="PATRIC" id="fig|172049.5.peg.1067"/>
<comment type="caution">
    <text evidence="3">The sequence shown here is derived from an EMBL/GenBank/DDBJ whole genome shotgun (WGS) entry which is preliminary data.</text>
</comment>
<protein>
    <recommendedName>
        <fullName evidence="2">CAAX prenyl protease 2/Lysostaphin resistance protein A-like domain-containing protein</fullName>
    </recommendedName>
</protein>
<gene>
    <name evidence="3" type="ORF">XD54_1599</name>
</gene>
<sequence length="247" mass="27601">MQTSLQMALGAFGTILFVFLAHKKIEGYPSPLPKSETPTMELFETVTIWLINFVSITYIVLFGSESYPSVAIGGIRFSAHFFLALLLPFLVEVVIHKRGARELGFRTPIAWKPAAALVGFGMFFGFFAFLFEGSVSKGVDKLIIGFLSPSFKEEWFYRATLQSKLERALGQNKAWFFGGLLFGLAHIPTNFFGPLWEASGYSMAAALFRLLGQCAFGWLWGILYMKNRSIFPAVIAHYFADFLPGLV</sequence>
<feature type="transmembrane region" description="Helical" evidence="1">
    <location>
        <begin position="201"/>
        <end position="223"/>
    </location>
</feature>
<dbReference type="Proteomes" id="UP000053911">
    <property type="component" value="Unassembled WGS sequence"/>
</dbReference>
<keyword evidence="1" id="KW-0812">Transmembrane</keyword>
<reference evidence="4" key="1">
    <citation type="journal article" date="2015" name="MBio">
        <title>Genome-Resolved Metagenomic Analysis Reveals Roles for Candidate Phyla and Other Microbial Community Members in Biogeochemical Transformations in Oil Reservoirs.</title>
        <authorList>
            <person name="Hu P."/>
            <person name="Tom L."/>
            <person name="Singh A."/>
            <person name="Thomas B.C."/>
            <person name="Baker B.J."/>
            <person name="Piceno Y.M."/>
            <person name="Andersen G.L."/>
            <person name="Banfield J.F."/>
        </authorList>
    </citation>
    <scope>NUCLEOTIDE SEQUENCE [LARGE SCALE GENOMIC DNA]</scope>
</reference>
<feature type="transmembrane region" description="Helical" evidence="1">
    <location>
        <begin position="111"/>
        <end position="131"/>
    </location>
</feature>
<evidence type="ECO:0000313" key="4">
    <source>
        <dbReference type="Proteomes" id="UP000053911"/>
    </source>
</evidence>